<dbReference type="GO" id="GO:0004807">
    <property type="term" value="F:triose-phosphate isomerase activity"/>
    <property type="evidence" value="ECO:0007669"/>
    <property type="project" value="UniProtKB-EC"/>
</dbReference>
<dbReference type="PANTHER" id="PTHR21139:SF2">
    <property type="entry name" value="TRIOSEPHOSPHATE ISOMERASE"/>
    <property type="match status" value="1"/>
</dbReference>
<dbReference type="InterPro" id="IPR035990">
    <property type="entry name" value="TIM_sf"/>
</dbReference>
<comment type="pathway">
    <text evidence="2">Carbohydrate biosynthesis; gluconeogenesis.</text>
</comment>
<organism evidence="3 4">
    <name type="scientific">[Mycobacterium] manitobense</name>
    <dbReference type="NCBI Taxonomy" id="190147"/>
    <lineage>
        <taxon>Bacteria</taxon>
        <taxon>Bacillati</taxon>
        <taxon>Actinomycetota</taxon>
        <taxon>Actinomycetes</taxon>
        <taxon>Mycobacteriales</taxon>
        <taxon>Mycobacteriaceae</taxon>
        <taxon>Mycolicibacterium</taxon>
    </lineage>
</organism>
<evidence type="ECO:0000313" key="3">
    <source>
        <dbReference type="EMBL" id="MCV7171397.1"/>
    </source>
</evidence>
<dbReference type="Pfam" id="PF00121">
    <property type="entry name" value="TIM"/>
    <property type="match status" value="1"/>
</dbReference>
<keyword evidence="2" id="KW-0312">Gluconeogenesis</keyword>
<keyword evidence="1 2" id="KW-0413">Isomerase</keyword>
<comment type="subunit">
    <text evidence="2">Homodimer.</text>
</comment>
<comment type="similarity">
    <text evidence="2">Belongs to the triosephosphate isomerase family.</text>
</comment>
<dbReference type="EC" id="5.3.1.1" evidence="2"/>
<evidence type="ECO:0000313" key="4">
    <source>
        <dbReference type="Proteomes" id="UP001140293"/>
    </source>
</evidence>
<dbReference type="GO" id="GO:0005829">
    <property type="term" value="C:cytosol"/>
    <property type="evidence" value="ECO:0007669"/>
    <property type="project" value="TreeGrafter"/>
</dbReference>
<keyword evidence="2" id="KW-0324">Glycolysis</keyword>
<keyword evidence="2" id="KW-0963">Cytoplasm</keyword>
<dbReference type="InterPro" id="IPR013785">
    <property type="entry name" value="Aldolase_TIM"/>
</dbReference>
<proteinExistence type="inferred from homology"/>
<dbReference type="AlphaFoldDB" id="A0A9X2YBA1"/>
<sequence length="259" mass="27280">MTAAAHRPATIGISLKMYMGYHQTTRWCERIAGIADEHPVLADGLARLFVLPSFPAIPRCVDIFAGRRVDVGAQDLFWEDAGAFTGEVSGSMLSEMGCAYAEIGHAERRRIFGESDRIVASKAVAALRNGLTPVVCVGEPKRTTAEQAARSCIRDVNVVVDAAAAASMPASMVVAYEPQWAIGAGEPAPVDHIQRVCRAISGWLAGEPTATGSRVVYGGSAGPGLLSRLGDAVDGLFLGRRAHDPAAVVSILDEVSARP</sequence>
<comment type="caution">
    <text evidence="3">The sequence shown here is derived from an EMBL/GenBank/DDBJ whole genome shotgun (WGS) entry which is preliminary data.</text>
</comment>
<dbReference type="GO" id="GO:0006096">
    <property type="term" value="P:glycolytic process"/>
    <property type="evidence" value="ECO:0007669"/>
    <property type="project" value="UniProtKB-KW"/>
</dbReference>
<dbReference type="GO" id="GO:0046166">
    <property type="term" value="P:glyceraldehyde-3-phosphate biosynthetic process"/>
    <property type="evidence" value="ECO:0007669"/>
    <property type="project" value="TreeGrafter"/>
</dbReference>
<comment type="pathway">
    <text evidence="2">Carbohydrate degradation; glycolysis; D-glyceraldehyde 3-phosphate from glycerone phosphate: step 1/1.</text>
</comment>
<dbReference type="InterPro" id="IPR000652">
    <property type="entry name" value="Triosephosphate_isomerase"/>
</dbReference>
<dbReference type="EMBL" id="JACKSJ010000128">
    <property type="protein sequence ID" value="MCV7171397.1"/>
    <property type="molecule type" value="Genomic_DNA"/>
</dbReference>
<keyword evidence="4" id="KW-1185">Reference proteome</keyword>
<dbReference type="PROSITE" id="PS51440">
    <property type="entry name" value="TIM_2"/>
    <property type="match status" value="1"/>
</dbReference>
<dbReference type="PANTHER" id="PTHR21139">
    <property type="entry name" value="TRIOSEPHOSPHATE ISOMERASE"/>
    <property type="match status" value="1"/>
</dbReference>
<gene>
    <name evidence="3" type="ORF">H7I41_15895</name>
</gene>
<dbReference type="RefSeq" id="WP_264013584.1">
    <property type="nucleotide sequence ID" value="NZ_JACKSJ010000128.1"/>
</dbReference>
<evidence type="ECO:0000256" key="1">
    <source>
        <dbReference type="ARBA" id="ARBA00023235"/>
    </source>
</evidence>
<dbReference type="Gene3D" id="3.20.20.70">
    <property type="entry name" value="Aldolase class I"/>
    <property type="match status" value="1"/>
</dbReference>
<dbReference type="SUPFAM" id="SSF51351">
    <property type="entry name" value="Triosephosphate isomerase (TIM)"/>
    <property type="match status" value="1"/>
</dbReference>
<reference evidence="3" key="1">
    <citation type="submission" date="2020-07" db="EMBL/GenBank/DDBJ databases">
        <authorList>
            <person name="Pettersson B.M.F."/>
            <person name="Behra P.R.K."/>
            <person name="Ramesh M."/>
            <person name="Das S."/>
            <person name="Dasgupta S."/>
            <person name="Kirsebom L.A."/>
        </authorList>
    </citation>
    <scope>NUCLEOTIDE SEQUENCE</scope>
    <source>
        <strain evidence="3">DSM 44615</strain>
    </source>
</reference>
<evidence type="ECO:0000256" key="2">
    <source>
        <dbReference type="RuleBase" id="RU363013"/>
    </source>
</evidence>
<accession>A0A9X2YBA1</accession>
<protein>
    <recommendedName>
        <fullName evidence="2">Triosephosphate isomerase</fullName>
        <ecNumber evidence="2">5.3.1.1</ecNumber>
    </recommendedName>
</protein>
<dbReference type="GO" id="GO:0019563">
    <property type="term" value="P:glycerol catabolic process"/>
    <property type="evidence" value="ECO:0007669"/>
    <property type="project" value="TreeGrafter"/>
</dbReference>
<dbReference type="CDD" id="cd00311">
    <property type="entry name" value="TIM"/>
    <property type="match status" value="1"/>
</dbReference>
<reference evidence="3" key="2">
    <citation type="journal article" date="2022" name="BMC Genomics">
        <title>Comparative genome analysis of mycobacteria focusing on tRNA and non-coding RNA.</title>
        <authorList>
            <person name="Behra P.R.K."/>
            <person name="Pettersson B.M.F."/>
            <person name="Ramesh M."/>
            <person name="Das S."/>
            <person name="Dasgupta S."/>
            <person name="Kirsebom L.A."/>
        </authorList>
    </citation>
    <scope>NUCLEOTIDE SEQUENCE</scope>
    <source>
        <strain evidence="3">DSM 44615</strain>
    </source>
</reference>
<comment type="catalytic activity">
    <reaction evidence="2">
        <text>D-glyceraldehyde 3-phosphate = dihydroxyacetone phosphate</text>
        <dbReference type="Rhea" id="RHEA:18585"/>
        <dbReference type="ChEBI" id="CHEBI:57642"/>
        <dbReference type="ChEBI" id="CHEBI:59776"/>
        <dbReference type="EC" id="5.3.1.1"/>
    </reaction>
</comment>
<name>A0A9X2YBA1_9MYCO</name>
<dbReference type="GO" id="GO:0006094">
    <property type="term" value="P:gluconeogenesis"/>
    <property type="evidence" value="ECO:0007669"/>
    <property type="project" value="UniProtKB-KW"/>
</dbReference>
<comment type="subcellular location">
    <subcellularLocation>
        <location evidence="2">Cytoplasm</location>
    </subcellularLocation>
</comment>
<dbReference type="Proteomes" id="UP001140293">
    <property type="component" value="Unassembled WGS sequence"/>
</dbReference>